<evidence type="ECO:0000256" key="1">
    <source>
        <dbReference type="SAM" id="Phobius"/>
    </source>
</evidence>
<feature type="transmembrane region" description="Helical" evidence="1">
    <location>
        <begin position="52"/>
        <end position="74"/>
    </location>
</feature>
<comment type="caution">
    <text evidence="2">The sequence shown here is derived from an EMBL/GenBank/DDBJ whole genome shotgun (WGS) entry which is preliminary data.</text>
</comment>
<dbReference type="EMBL" id="AAGUYM010000018">
    <property type="protein sequence ID" value="EBS2694243.1"/>
    <property type="molecule type" value="Genomic_DNA"/>
</dbReference>
<protein>
    <submittedName>
        <fullName evidence="2">Uncharacterized protein</fullName>
    </submittedName>
</protein>
<reference evidence="2" key="1">
    <citation type="submission" date="2018-07" db="EMBL/GenBank/DDBJ databases">
        <authorList>
            <person name="Ashton P.M."/>
            <person name="Dallman T."/>
            <person name="Nair S."/>
            <person name="De Pinna E."/>
            <person name="Peters T."/>
            <person name="Grant K."/>
        </authorList>
    </citation>
    <scope>NUCLEOTIDE SEQUENCE [LARGE SCALE GENOMIC DNA]</scope>
    <source>
        <strain evidence="2">436933</strain>
    </source>
</reference>
<keyword evidence="1" id="KW-0472">Membrane</keyword>
<dbReference type="AlphaFoldDB" id="A0A5U9KSY5"/>
<proteinExistence type="predicted"/>
<feature type="transmembrane region" description="Helical" evidence="1">
    <location>
        <begin position="12"/>
        <end position="32"/>
    </location>
</feature>
<name>A0A5U9KSY5_SALNE</name>
<accession>A0A5U9KSY5</accession>
<evidence type="ECO:0000313" key="2">
    <source>
        <dbReference type="EMBL" id="EBS2694243.1"/>
    </source>
</evidence>
<keyword evidence="1" id="KW-1133">Transmembrane helix</keyword>
<dbReference type="Proteomes" id="UP000839726">
    <property type="component" value="Unassembled WGS sequence"/>
</dbReference>
<organism evidence="2">
    <name type="scientific">Salmonella newport</name>
    <dbReference type="NCBI Taxonomy" id="108619"/>
    <lineage>
        <taxon>Bacteria</taxon>
        <taxon>Pseudomonadati</taxon>
        <taxon>Pseudomonadota</taxon>
        <taxon>Gammaproteobacteria</taxon>
        <taxon>Enterobacterales</taxon>
        <taxon>Enterobacteriaceae</taxon>
        <taxon>Salmonella</taxon>
    </lineage>
</organism>
<keyword evidence="1" id="KW-0812">Transmembrane</keyword>
<sequence length="84" mass="9735">MKNKYPDLWLFFYLFSRSIFLISILSLAGIFLGQIISFFKTGSHIYFSRDDIYFVIKVGCGVGGMLGSGLWLLARVEFYFKNKK</sequence>
<gene>
    <name evidence="2" type="ORF">DRY71_16065</name>
</gene>